<dbReference type="AlphaFoldDB" id="A0AAD7CMP4"/>
<sequence length="252" mass="27518">MRNEQVFSHAHPTVDDSNLSHDHDRENKICRRFAPAVLIPQSTRVFLARYYGFTGTILCLLIASAWKRYCIHYEHGVLESLVPDESNCARTHCNPPGLFSSSRHAAGCTVAGRTCVYSVDQRWLIGCTLLIHVWSAETGKRYGNEVAELTHRMSSCGDQARNELESGDPVNDREARGLEAMAIEQGVLRKSGTGANAAINAVQERGVTIKGSGVVLGVDAKILQKASCMPRTQVATIWKSGGEQLHGGKMVG</sequence>
<reference evidence="2" key="1">
    <citation type="submission" date="2023-03" db="EMBL/GenBank/DDBJ databases">
        <title>Massive genome expansion in bonnet fungi (Mycena s.s.) driven by repeated elements and novel gene families across ecological guilds.</title>
        <authorList>
            <consortium name="Lawrence Berkeley National Laboratory"/>
            <person name="Harder C.B."/>
            <person name="Miyauchi S."/>
            <person name="Viragh M."/>
            <person name="Kuo A."/>
            <person name="Thoen E."/>
            <person name="Andreopoulos B."/>
            <person name="Lu D."/>
            <person name="Skrede I."/>
            <person name="Drula E."/>
            <person name="Henrissat B."/>
            <person name="Morin E."/>
            <person name="Kohler A."/>
            <person name="Barry K."/>
            <person name="LaButti K."/>
            <person name="Morin E."/>
            <person name="Salamov A."/>
            <person name="Lipzen A."/>
            <person name="Mereny Z."/>
            <person name="Hegedus B."/>
            <person name="Baldrian P."/>
            <person name="Stursova M."/>
            <person name="Weitz H."/>
            <person name="Taylor A."/>
            <person name="Grigoriev I.V."/>
            <person name="Nagy L.G."/>
            <person name="Martin F."/>
            <person name="Kauserud H."/>
        </authorList>
    </citation>
    <scope>NUCLEOTIDE SEQUENCE</scope>
    <source>
        <strain evidence="2">CBHHK067</strain>
    </source>
</reference>
<comment type="caution">
    <text evidence="2">The sequence shown here is derived from an EMBL/GenBank/DDBJ whole genome shotgun (WGS) entry which is preliminary data.</text>
</comment>
<protein>
    <submittedName>
        <fullName evidence="2">Uncharacterized protein</fullName>
    </submittedName>
</protein>
<feature type="region of interest" description="Disordered" evidence="1">
    <location>
        <begin position="1"/>
        <end position="21"/>
    </location>
</feature>
<gene>
    <name evidence="2" type="ORF">B0H17DRAFT_1147030</name>
</gene>
<evidence type="ECO:0000313" key="2">
    <source>
        <dbReference type="EMBL" id="KAJ7653506.1"/>
    </source>
</evidence>
<dbReference type="Proteomes" id="UP001221757">
    <property type="component" value="Unassembled WGS sequence"/>
</dbReference>
<evidence type="ECO:0000313" key="3">
    <source>
        <dbReference type="Proteomes" id="UP001221757"/>
    </source>
</evidence>
<feature type="compositionally biased region" description="Basic and acidic residues" evidence="1">
    <location>
        <begin position="12"/>
        <end position="21"/>
    </location>
</feature>
<keyword evidence="3" id="KW-1185">Reference proteome</keyword>
<accession>A0AAD7CMP4</accession>
<evidence type="ECO:0000256" key="1">
    <source>
        <dbReference type="SAM" id="MobiDB-lite"/>
    </source>
</evidence>
<name>A0AAD7CMP4_MYCRO</name>
<organism evidence="2 3">
    <name type="scientific">Mycena rosella</name>
    <name type="common">Pink bonnet</name>
    <name type="synonym">Agaricus rosellus</name>
    <dbReference type="NCBI Taxonomy" id="1033263"/>
    <lineage>
        <taxon>Eukaryota</taxon>
        <taxon>Fungi</taxon>
        <taxon>Dikarya</taxon>
        <taxon>Basidiomycota</taxon>
        <taxon>Agaricomycotina</taxon>
        <taxon>Agaricomycetes</taxon>
        <taxon>Agaricomycetidae</taxon>
        <taxon>Agaricales</taxon>
        <taxon>Marasmiineae</taxon>
        <taxon>Mycenaceae</taxon>
        <taxon>Mycena</taxon>
    </lineage>
</organism>
<proteinExistence type="predicted"/>
<dbReference type="EMBL" id="JARKIE010000333">
    <property type="protein sequence ID" value="KAJ7653506.1"/>
    <property type="molecule type" value="Genomic_DNA"/>
</dbReference>